<feature type="disulfide bond" evidence="1">
    <location>
        <begin position="839"/>
        <end position="856"/>
    </location>
</feature>
<accession>A0A819A892</accession>
<dbReference type="SMART" id="SM00181">
    <property type="entry name" value="EGF"/>
    <property type="match status" value="3"/>
</dbReference>
<dbReference type="EMBL" id="CAJOAX010002232">
    <property type="protein sequence ID" value="CAF3780317.1"/>
    <property type="molecule type" value="Genomic_DNA"/>
</dbReference>
<keyword evidence="1" id="KW-1015">Disulfide bond</keyword>
<feature type="domain" description="EGF-like" evidence="2">
    <location>
        <begin position="783"/>
        <end position="822"/>
    </location>
</feature>
<evidence type="ECO:0000256" key="1">
    <source>
        <dbReference type="PROSITE-ProRule" id="PRU00076"/>
    </source>
</evidence>
<dbReference type="SUPFAM" id="SSF57196">
    <property type="entry name" value="EGF/Laminin"/>
    <property type="match status" value="1"/>
</dbReference>
<evidence type="ECO:0000313" key="3">
    <source>
        <dbReference type="EMBL" id="CAF3780317.1"/>
    </source>
</evidence>
<feature type="domain" description="EGF-like" evidence="2">
    <location>
        <begin position="829"/>
        <end position="868"/>
    </location>
</feature>
<dbReference type="PROSITE" id="PS50026">
    <property type="entry name" value="EGF_3"/>
    <property type="match status" value="3"/>
</dbReference>
<dbReference type="AlphaFoldDB" id="A0A819A892"/>
<feature type="disulfide bond" evidence="1">
    <location>
        <begin position="747"/>
        <end position="764"/>
    </location>
</feature>
<sequence>MENGLERHDPPTCNDGLLNQGEADIDCGGPCTPNQTCNIGQHCNVSTDCTSGICNSTNRCDNPTCNDGLLNQGEADIDCGGPCTSIRTCDIGQHCNVSTDCTSGICNSTNQCDNPTCNDGLLNQGEADIDCGGPCTSNQTCNIGQNCNVSTDCTSGICNSTDQCDNPTCNDGLLNQGEADIDCGGPCTSNQTCNIGQHCNVSTDCTSGICNSTNQCDNPTCNDGLLNQGEADTDCGGPCTSIRTCDIGQHCNVSTDCTSGICNITNQCDNPTCNDGLLNQGEADTDCGGPCTPIRTCDIGQHCNVSTDCTSGICNSTNQCDNPTCNDGLLNQGEADIDCGGPCTPIRTCDIGQHCNVSTDCTSGICNSTNQCDNPTCNDGLLNQGEADTDCGGPCTPIRTCDIGQHCNVSTDCTSGICNSTNQCDAPTCNDGLLNQGEADTDCGGPCTPIRTCDIGQHCNVSTDCTSGICNSTNQCDAPTCNDGLLNQGEADTDCGGPCTPIRTCDIGQHCNVSTDCTSGICNSTNQCDAPTCNDGLLNQGEADTDCGGPCTPIRTCDIGQHCNVSTDCTSGICNSTNQCDAPTCNDGLLNQGEADTDCGGPCTPIRTCDIGQHCNVSTDCTSGICNSTNQCDVPTCNDGLLNQGEADTDCGGPCTPIRTCDIGQHCNVSTDCTSGICNNTNQCDAPACNDGLLNQGEADTDCGGPCTPIRTCDIGQHCNVSTDCTSGVCNETNQCDDICAYNNGGCDNNATCSHPPNSNAVTCTCKPGYTDSAPSPTNVVCIDVCEYNNGECDNNATCSHPPNSNAVTCTCNPGYIDSDPSPTNVVCIDICEYNNGECDNNATCAHEPNSDAVTCACNPGYTDSDPSPTTVVCI</sequence>
<dbReference type="InterPro" id="IPR000742">
    <property type="entry name" value="EGF"/>
</dbReference>
<organism evidence="3 4">
    <name type="scientific">Rotaria sordida</name>
    <dbReference type="NCBI Taxonomy" id="392033"/>
    <lineage>
        <taxon>Eukaryota</taxon>
        <taxon>Metazoa</taxon>
        <taxon>Spiralia</taxon>
        <taxon>Gnathifera</taxon>
        <taxon>Rotifera</taxon>
        <taxon>Eurotatoria</taxon>
        <taxon>Bdelloidea</taxon>
        <taxon>Philodinida</taxon>
        <taxon>Philodinidae</taxon>
        <taxon>Rotaria</taxon>
    </lineage>
</organism>
<dbReference type="Proteomes" id="UP000663823">
    <property type="component" value="Unassembled WGS sequence"/>
</dbReference>
<comment type="caution">
    <text evidence="3">The sequence shown here is derived from an EMBL/GenBank/DDBJ whole genome shotgun (WGS) entry which is preliminary data.</text>
</comment>
<comment type="caution">
    <text evidence="1">Lacks conserved residue(s) required for the propagation of feature annotation.</text>
</comment>
<evidence type="ECO:0000313" key="4">
    <source>
        <dbReference type="Proteomes" id="UP000663823"/>
    </source>
</evidence>
<evidence type="ECO:0000259" key="2">
    <source>
        <dbReference type="PROSITE" id="PS50026"/>
    </source>
</evidence>
<keyword evidence="1" id="KW-0245">EGF-like domain</keyword>
<proteinExistence type="predicted"/>
<feature type="disulfide bond" evidence="1">
    <location>
        <begin position="793"/>
        <end position="810"/>
    </location>
</feature>
<name>A0A819A892_9BILA</name>
<protein>
    <recommendedName>
        <fullName evidence="2">EGF-like domain-containing protein</fullName>
    </recommendedName>
</protein>
<feature type="non-terminal residue" evidence="3">
    <location>
        <position position="1"/>
    </location>
</feature>
<gene>
    <name evidence="3" type="ORF">OTI717_LOCUS17150</name>
</gene>
<reference evidence="3" key="1">
    <citation type="submission" date="2021-02" db="EMBL/GenBank/DDBJ databases">
        <authorList>
            <person name="Nowell W R."/>
        </authorList>
    </citation>
    <scope>NUCLEOTIDE SEQUENCE</scope>
</reference>
<feature type="domain" description="EGF-like" evidence="2">
    <location>
        <begin position="737"/>
        <end position="776"/>
    </location>
</feature>